<gene>
    <name evidence="2" type="ORF">CAUJ_LOCUS14649</name>
</gene>
<keyword evidence="3" id="KW-1185">Reference proteome</keyword>
<comment type="caution">
    <text evidence="2">The sequence shown here is derived from an EMBL/GenBank/DDBJ whole genome shotgun (WGS) entry which is preliminary data.</text>
</comment>
<proteinExistence type="predicted"/>
<sequence length="71" mass="7651">MRCPDLGSASSSRRRPLESAATAVVGKHDGALGILRLTSERPPQTFRLSPPPEIALAPRQSIDFIVLCLIL</sequence>
<dbReference type="EMBL" id="CAJGYM010000137">
    <property type="protein sequence ID" value="CAD6198743.1"/>
    <property type="molecule type" value="Genomic_DNA"/>
</dbReference>
<name>A0A8S1HZ77_9PELO</name>
<reference evidence="2" key="1">
    <citation type="submission" date="2020-10" db="EMBL/GenBank/DDBJ databases">
        <authorList>
            <person name="Kikuchi T."/>
        </authorList>
    </citation>
    <scope>NUCLEOTIDE SEQUENCE</scope>
    <source>
        <strain evidence="2">NKZ352</strain>
    </source>
</reference>
<organism evidence="2 3">
    <name type="scientific">Caenorhabditis auriculariae</name>
    <dbReference type="NCBI Taxonomy" id="2777116"/>
    <lineage>
        <taxon>Eukaryota</taxon>
        <taxon>Metazoa</taxon>
        <taxon>Ecdysozoa</taxon>
        <taxon>Nematoda</taxon>
        <taxon>Chromadorea</taxon>
        <taxon>Rhabditida</taxon>
        <taxon>Rhabditina</taxon>
        <taxon>Rhabditomorpha</taxon>
        <taxon>Rhabditoidea</taxon>
        <taxon>Rhabditidae</taxon>
        <taxon>Peloderinae</taxon>
        <taxon>Caenorhabditis</taxon>
    </lineage>
</organism>
<dbReference type="Proteomes" id="UP000835052">
    <property type="component" value="Unassembled WGS sequence"/>
</dbReference>
<evidence type="ECO:0000256" key="1">
    <source>
        <dbReference type="SAM" id="MobiDB-lite"/>
    </source>
</evidence>
<evidence type="ECO:0000313" key="3">
    <source>
        <dbReference type="Proteomes" id="UP000835052"/>
    </source>
</evidence>
<accession>A0A8S1HZ77</accession>
<protein>
    <submittedName>
        <fullName evidence="2">Uncharacterized protein</fullName>
    </submittedName>
</protein>
<feature type="region of interest" description="Disordered" evidence="1">
    <location>
        <begin position="1"/>
        <end position="21"/>
    </location>
</feature>
<evidence type="ECO:0000313" key="2">
    <source>
        <dbReference type="EMBL" id="CAD6198743.1"/>
    </source>
</evidence>
<dbReference type="AlphaFoldDB" id="A0A8S1HZ77"/>